<evidence type="ECO:0000259" key="8">
    <source>
        <dbReference type="PROSITE" id="PS50850"/>
    </source>
</evidence>
<accession>A0A212RRS5</accession>
<dbReference type="PROSITE" id="PS50850">
    <property type="entry name" value="MFS"/>
    <property type="match status" value="1"/>
</dbReference>
<feature type="transmembrane region" description="Helical" evidence="7">
    <location>
        <begin position="82"/>
        <end position="100"/>
    </location>
</feature>
<feature type="domain" description="Major facilitator superfamily (MFS) profile" evidence="8">
    <location>
        <begin position="17"/>
        <end position="401"/>
    </location>
</feature>
<feature type="transmembrane region" description="Helical" evidence="7">
    <location>
        <begin position="19"/>
        <end position="44"/>
    </location>
</feature>
<evidence type="ECO:0000256" key="4">
    <source>
        <dbReference type="ARBA" id="ARBA00022692"/>
    </source>
</evidence>
<protein>
    <submittedName>
        <fullName evidence="9">Transmembrane secretion effector</fullName>
    </submittedName>
</protein>
<name>A0A212RRS5_9PROT</name>
<proteinExistence type="predicted"/>
<feature type="transmembrane region" description="Helical" evidence="7">
    <location>
        <begin position="254"/>
        <end position="279"/>
    </location>
</feature>
<evidence type="ECO:0000313" key="9">
    <source>
        <dbReference type="EMBL" id="SNB75198.1"/>
    </source>
</evidence>
<dbReference type="PANTHER" id="PTHR23513:SF9">
    <property type="entry name" value="ENTEROBACTIN EXPORTER ENTS"/>
    <property type="match status" value="1"/>
</dbReference>
<feature type="transmembrane region" description="Helical" evidence="7">
    <location>
        <begin position="291"/>
        <end position="323"/>
    </location>
</feature>
<dbReference type="InterPro" id="IPR020846">
    <property type="entry name" value="MFS_dom"/>
</dbReference>
<comment type="subcellular location">
    <subcellularLocation>
        <location evidence="1">Cell membrane</location>
        <topology evidence="1">Multi-pass membrane protein</topology>
    </subcellularLocation>
</comment>
<evidence type="ECO:0000256" key="6">
    <source>
        <dbReference type="ARBA" id="ARBA00023136"/>
    </source>
</evidence>
<dbReference type="OrthoDB" id="7283966at2"/>
<dbReference type="AlphaFoldDB" id="A0A212RRS5"/>
<feature type="transmembrane region" description="Helical" evidence="7">
    <location>
        <begin position="223"/>
        <end position="248"/>
    </location>
</feature>
<keyword evidence="4 7" id="KW-0812">Transmembrane</keyword>
<feature type="transmembrane region" description="Helical" evidence="7">
    <location>
        <begin position="372"/>
        <end position="394"/>
    </location>
</feature>
<evidence type="ECO:0000256" key="5">
    <source>
        <dbReference type="ARBA" id="ARBA00022989"/>
    </source>
</evidence>
<feature type="transmembrane region" description="Helical" evidence="7">
    <location>
        <begin position="50"/>
        <end position="70"/>
    </location>
</feature>
<keyword evidence="3" id="KW-1003">Cell membrane</keyword>
<keyword evidence="5 7" id="KW-1133">Transmembrane helix</keyword>
<dbReference type="Pfam" id="PF05977">
    <property type="entry name" value="MFS_3"/>
    <property type="match status" value="1"/>
</dbReference>
<keyword evidence="6 7" id="KW-0472">Membrane</keyword>
<dbReference type="GO" id="GO:0022857">
    <property type="term" value="F:transmembrane transporter activity"/>
    <property type="evidence" value="ECO:0007669"/>
    <property type="project" value="InterPro"/>
</dbReference>
<feature type="transmembrane region" description="Helical" evidence="7">
    <location>
        <begin position="177"/>
        <end position="194"/>
    </location>
</feature>
<dbReference type="Proteomes" id="UP000197065">
    <property type="component" value="Unassembled WGS sequence"/>
</dbReference>
<dbReference type="GO" id="GO:0005886">
    <property type="term" value="C:plasma membrane"/>
    <property type="evidence" value="ECO:0007669"/>
    <property type="project" value="UniProtKB-SubCell"/>
</dbReference>
<feature type="transmembrane region" description="Helical" evidence="7">
    <location>
        <begin position="112"/>
        <end position="134"/>
    </location>
</feature>
<keyword evidence="10" id="KW-1185">Reference proteome</keyword>
<evidence type="ECO:0000256" key="7">
    <source>
        <dbReference type="SAM" id="Phobius"/>
    </source>
</evidence>
<dbReference type="InterPro" id="IPR036259">
    <property type="entry name" value="MFS_trans_sf"/>
</dbReference>
<dbReference type="SUPFAM" id="SSF103473">
    <property type="entry name" value="MFS general substrate transporter"/>
    <property type="match status" value="1"/>
</dbReference>
<dbReference type="Gene3D" id="1.20.1250.20">
    <property type="entry name" value="MFS general substrate transporter like domains"/>
    <property type="match status" value="1"/>
</dbReference>
<gene>
    <name evidence="9" type="ORF">SAMN07250955_1132</name>
</gene>
<sequence length="419" mass="43117">MIDDTAGEGPPLAGHVPFLLFWVARVLAGMGLQIVAAAVGWHVYDLTHSAMALGLVGLAQFAPMVLLTLPAGQAADRFDRRYVVAVSQTCAGLAALVLTLGSLEGWLTTGWIYAAVMVVGGARAFLNPAMAALLPGLVTTEQFPRASALSSSANQAATIAGPAAGGVLFAFGAGVPYALTAFCFLTAALLMLAIRPLRRLEGVKGARLADLFGGIAFIRRQKIVLGSISLDLFAVLLGGATALLPIYADQVLHAGVLGLGFLRAAPAVGAIAMATCLGFRPLRARVGRTMFAAVIAFGLATIVFGLSRDLVLSLVALMVMGAADNVSVVVRSSLVQLATPEALRGRVSAVNFLFVGTSNQLGEFESGLLADLIGAVPAVVLGGIGTIAVALFWIRLFPGLARLESFAEAARLGDSQPIG</sequence>
<dbReference type="EMBL" id="FYEH01000013">
    <property type="protein sequence ID" value="SNB75198.1"/>
    <property type="molecule type" value="Genomic_DNA"/>
</dbReference>
<evidence type="ECO:0000256" key="1">
    <source>
        <dbReference type="ARBA" id="ARBA00004651"/>
    </source>
</evidence>
<reference evidence="9 10" key="1">
    <citation type="submission" date="2017-06" db="EMBL/GenBank/DDBJ databases">
        <authorList>
            <person name="Kim H.J."/>
            <person name="Triplett B.A."/>
        </authorList>
    </citation>
    <scope>NUCLEOTIDE SEQUENCE [LARGE SCALE GENOMIC DNA]</scope>
    <source>
        <strain evidence="9 10">B29T1</strain>
    </source>
</reference>
<dbReference type="RefSeq" id="WP_088562442.1">
    <property type="nucleotide sequence ID" value="NZ_FYEH01000013.1"/>
</dbReference>
<organism evidence="9 10">
    <name type="scientific">Arboricoccus pini</name>
    <dbReference type="NCBI Taxonomy" id="1963835"/>
    <lineage>
        <taxon>Bacteria</taxon>
        <taxon>Pseudomonadati</taxon>
        <taxon>Pseudomonadota</taxon>
        <taxon>Alphaproteobacteria</taxon>
        <taxon>Geminicoccales</taxon>
        <taxon>Geminicoccaceae</taxon>
        <taxon>Arboricoccus</taxon>
    </lineage>
</organism>
<evidence type="ECO:0000313" key="10">
    <source>
        <dbReference type="Proteomes" id="UP000197065"/>
    </source>
</evidence>
<evidence type="ECO:0000256" key="3">
    <source>
        <dbReference type="ARBA" id="ARBA00022475"/>
    </source>
</evidence>
<dbReference type="CDD" id="cd06173">
    <property type="entry name" value="MFS_MefA_like"/>
    <property type="match status" value="1"/>
</dbReference>
<dbReference type="InterPro" id="IPR010290">
    <property type="entry name" value="TM_effector"/>
</dbReference>
<keyword evidence="2" id="KW-0813">Transport</keyword>
<dbReference type="PANTHER" id="PTHR23513">
    <property type="entry name" value="INTEGRAL MEMBRANE EFFLUX PROTEIN-RELATED"/>
    <property type="match status" value="1"/>
</dbReference>
<evidence type="ECO:0000256" key="2">
    <source>
        <dbReference type="ARBA" id="ARBA00022448"/>
    </source>
</evidence>